<comment type="caution">
    <text evidence="1">The sequence shown here is derived from an EMBL/GenBank/DDBJ whole genome shotgun (WGS) entry which is preliminary data.</text>
</comment>
<accession>A0ABD0LP97</accession>
<reference evidence="1 2" key="1">
    <citation type="journal article" date="2023" name="Sci. Data">
        <title>Genome assembly of the Korean intertidal mud-creeper Batillaria attramentaria.</title>
        <authorList>
            <person name="Patra A.K."/>
            <person name="Ho P.T."/>
            <person name="Jun S."/>
            <person name="Lee S.J."/>
            <person name="Kim Y."/>
            <person name="Won Y.J."/>
        </authorList>
    </citation>
    <scope>NUCLEOTIDE SEQUENCE [LARGE SCALE GENOMIC DNA]</scope>
    <source>
        <strain evidence="1">Wonlab-2016</strain>
    </source>
</reference>
<keyword evidence="2" id="KW-1185">Reference proteome</keyword>
<proteinExistence type="predicted"/>
<evidence type="ECO:0000313" key="1">
    <source>
        <dbReference type="EMBL" id="KAK7501293.1"/>
    </source>
</evidence>
<evidence type="ECO:0000313" key="2">
    <source>
        <dbReference type="Proteomes" id="UP001519460"/>
    </source>
</evidence>
<dbReference type="EMBL" id="JACVVK020000032">
    <property type="protein sequence ID" value="KAK7501293.1"/>
    <property type="molecule type" value="Genomic_DNA"/>
</dbReference>
<protein>
    <submittedName>
        <fullName evidence="1">Uncharacterized protein</fullName>
    </submittedName>
</protein>
<organism evidence="1 2">
    <name type="scientific">Batillaria attramentaria</name>
    <dbReference type="NCBI Taxonomy" id="370345"/>
    <lineage>
        <taxon>Eukaryota</taxon>
        <taxon>Metazoa</taxon>
        <taxon>Spiralia</taxon>
        <taxon>Lophotrochozoa</taxon>
        <taxon>Mollusca</taxon>
        <taxon>Gastropoda</taxon>
        <taxon>Caenogastropoda</taxon>
        <taxon>Sorbeoconcha</taxon>
        <taxon>Cerithioidea</taxon>
        <taxon>Batillariidae</taxon>
        <taxon>Batillaria</taxon>
    </lineage>
</organism>
<sequence length="93" mass="10768">MTASCFLQAVQLPALFKATHRRTRLLRQSRQRSYRDNAVGVALPGLQTELNRRECLGSTSASTNFWLHQTAFEDCRTSDHSWRVCEMVNRRRA</sequence>
<name>A0ABD0LP97_9CAEN</name>
<gene>
    <name evidence="1" type="ORF">BaRGS_00007418</name>
</gene>
<dbReference type="AlphaFoldDB" id="A0ABD0LP97"/>
<dbReference type="Proteomes" id="UP001519460">
    <property type="component" value="Unassembled WGS sequence"/>
</dbReference>